<comment type="caution">
    <text evidence="8">The sequence shown here is derived from an EMBL/GenBank/DDBJ whole genome shotgun (WGS) entry which is preliminary data.</text>
</comment>
<evidence type="ECO:0000256" key="4">
    <source>
        <dbReference type="RuleBase" id="RU362132"/>
    </source>
</evidence>
<dbReference type="PANTHER" id="PTHR18968">
    <property type="entry name" value="THIAMINE PYROPHOSPHATE ENZYMES"/>
    <property type="match status" value="1"/>
</dbReference>
<accession>A0ABU9TUF1</accession>
<dbReference type="SUPFAM" id="SSF52518">
    <property type="entry name" value="Thiamin diphosphate-binding fold (THDP-binding)"/>
    <property type="match status" value="2"/>
</dbReference>
<protein>
    <submittedName>
        <fullName evidence="8">Thiamine pyrophosphate-binding protein</fullName>
    </submittedName>
</protein>
<dbReference type="InterPro" id="IPR011766">
    <property type="entry name" value="TPP_enzyme_TPP-bd"/>
</dbReference>
<dbReference type="InterPro" id="IPR012000">
    <property type="entry name" value="Thiamin_PyroP_enz_cen_dom"/>
</dbReference>
<dbReference type="Pfam" id="PF00205">
    <property type="entry name" value="TPP_enzyme_M"/>
    <property type="match status" value="1"/>
</dbReference>
<dbReference type="Pfam" id="PF02776">
    <property type="entry name" value="TPP_enzyme_N"/>
    <property type="match status" value="1"/>
</dbReference>
<dbReference type="PROSITE" id="PS00187">
    <property type="entry name" value="TPP_ENZYMES"/>
    <property type="match status" value="1"/>
</dbReference>
<dbReference type="Gene3D" id="3.40.50.1220">
    <property type="entry name" value="TPP-binding domain"/>
    <property type="match status" value="1"/>
</dbReference>
<dbReference type="CDD" id="cd07035">
    <property type="entry name" value="TPP_PYR_POX_like"/>
    <property type="match status" value="1"/>
</dbReference>
<dbReference type="RefSeq" id="WP_342854756.1">
    <property type="nucleotide sequence ID" value="NZ_JBBMRA010000013.1"/>
</dbReference>
<sequence length="543" mass="58969">MLEIEAPTDVSCDLSLEAGDVGQGPTLDMTACYSDLLVEYLRQIKVKNIFGVPGGAIEPFFDGVARQQGDEPITLVISRHETGAAFMADGYARETQTMGVCCATTGPGATNLITGVASAYADDIPMLVITAQTALPKFGKQALQDSSSTAIDTVGMFRYCTKFNTLISHPDQFEHAVVSAIMAANTVPKGPAHLSVPSDIFNTRLSKATLVHAGALRQPWASNDHNSQEKLQQALLAANRIVILLGDNCDGASRSIIQFAETFNIPVISGPMGKRWINEKHPLYCGVFGFSGHDKARRLLAEQKYDLLLAVGTRLSELSTNGWAPTILNEKLIHIDSTSQYFNQSSMARLHVLGVLPQLFTHLTQKLSHKARGECWWEADEKKTAPLLPHDERALAQSNAQPLKPQRLFHYLSETLSDQTRIFIDAGNAWAWATHYMQRCNDQGYYRIAMGYGSMGWAIGSSIGSLVANPTAPHVCITGDGSYLMSGQELTVALEQRIPLVMIILNDSALGMVKHGQRLGGAEQIGFTLPVIDYGAMASSMGI</sequence>
<feature type="domain" description="Thiamine pyrophosphate enzyme central" evidence="5">
    <location>
        <begin position="229"/>
        <end position="356"/>
    </location>
</feature>
<name>A0ABU9TUF1_9GAMM</name>
<proteinExistence type="inferred from homology"/>
<dbReference type="InterPro" id="IPR012001">
    <property type="entry name" value="Thiamin_PyroP_enz_TPP-bd_dom"/>
</dbReference>
<keyword evidence="9" id="KW-1185">Reference proteome</keyword>
<keyword evidence="3 4" id="KW-0786">Thiamine pyrophosphate</keyword>
<organism evidence="8 9">
    <name type="scientific">Neptuniibacter pectenicola</name>
    <dbReference type="NCBI Taxonomy" id="1806669"/>
    <lineage>
        <taxon>Bacteria</taxon>
        <taxon>Pseudomonadati</taxon>
        <taxon>Pseudomonadota</taxon>
        <taxon>Gammaproteobacteria</taxon>
        <taxon>Oceanospirillales</taxon>
        <taxon>Oceanospirillaceae</taxon>
        <taxon>Neptuniibacter</taxon>
    </lineage>
</organism>
<dbReference type="Proteomes" id="UP001449225">
    <property type="component" value="Unassembled WGS sequence"/>
</dbReference>
<dbReference type="InterPro" id="IPR045229">
    <property type="entry name" value="TPP_enz"/>
</dbReference>
<dbReference type="EMBL" id="JBBMRA010000013">
    <property type="protein sequence ID" value="MEM5537347.1"/>
    <property type="molecule type" value="Genomic_DNA"/>
</dbReference>
<evidence type="ECO:0000256" key="1">
    <source>
        <dbReference type="ARBA" id="ARBA00001964"/>
    </source>
</evidence>
<reference evidence="8 9" key="1">
    <citation type="submission" date="2024-03" db="EMBL/GenBank/DDBJ databases">
        <title>Community enrichment and isolation of bacterial strains for fucoidan degradation.</title>
        <authorList>
            <person name="Sichert A."/>
        </authorList>
    </citation>
    <scope>NUCLEOTIDE SEQUENCE [LARGE SCALE GENOMIC DNA]</scope>
    <source>
        <strain evidence="8 9">AS76</strain>
    </source>
</reference>
<dbReference type="InterPro" id="IPR000399">
    <property type="entry name" value="TPP-bd_CS"/>
</dbReference>
<evidence type="ECO:0000256" key="3">
    <source>
        <dbReference type="ARBA" id="ARBA00023052"/>
    </source>
</evidence>
<evidence type="ECO:0000259" key="6">
    <source>
        <dbReference type="Pfam" id="PF02775"/>
    </source>
</evidence>
<evidence type="ECO:0000259" key="5">
    <source>
        <dbReference type="Pfam" id="PF00205"/>
    </source>
</evidence>
<dbReference type="InterPro" id="IPR029035">
    <property type="entry name" value="DHS-like_NAD/FAD-binding_dom"/>
</dbReference>
<evidence type="ECO:0000313" key="9">
    <source>
        <dbReference type="Proteomes" id="UP001449225"/>
    </source>
</evidence>
<gene>
    <name evidence="8" type="ORF">WNY58_13200</name>
</gene>
<dbReference type="CDD" id="cd00568">
    <property type="entry name" value="TPP_enzymes"/>
    <property type="match status" value="1"/>
</dbReference>
<dbReference type="Pfam" id="PF02775">
    <property type="entry name" value="TPP_enzyme_C"/>
    <property type="match status" value="1"/>
</dbReference>
<dbReference type="PANTHER" id="PTHR18968:SF13">
    <property type="entry name" value="ACETOLACTATE SYNTHASE CATALYTIC SUBUNIT, MITOCHONDRIAL"/>
    <property type="match status" value="1"/>
</dbReference>
<feature type="domain" description="Thiamine pyrophosphate enzyme N-terminal TPP-binding" evidence="7">
    <location>
        <begin position="34"/>
        <end position="145"/>
    </location>
</feature>
<evidence type="ECO:0000256" key="2">
    <source>
        <dbReference type="ARBA" id="ARBA00007812"/>
    </source>
</evidence>
<evidence type="ECO:0000313" key="8">
    <source>
        <dbReference type="EMBL" id="MEM5537347.1"/>
    </source>
</evidence>
<feature type="domain" description="Thiamine pyrophosphate enzyme TPP-binding" evidence="6">
    <location>
        <begin position="425"/>
        <end position="543"/>
    </location>
</feature>
<dbReference type="Gene3D" id="3.40.50.970">
    <property type="match status" value="2"/>
</dbReference>
<comment type="similarity">
    <text evidence="2 4">Belongs to the TPP enzyme family.</text>
</comment>
<comment type="cofactor">
    <cofactor evidence="1">
        <name>thiamine diphosphate</name>
        <dbReference type="ChEBI" id="CHEBI:58937"/>
    </cofactor>
</comment>
<evidence type="ECO:0000259" key="7">
    <source>
        <dbReference type="Pfam" id="PF02776"/>
    </source>
</evidence>
<dbReference type="SUPFAM" id="SSF52467">
    <property type="entry name" value="DHS-like NAD/FAD-binding domain"/>
    <property type="match status" value="1"/>
</dbReference>
<dbReference type="InterPro" id="IPR029061">
    <property type="entry name" value="THDP-binding"/>
</dbReference>